<keyword evidence="2" id="KW-0238">DNA-binding</keyword>
<keyword evidence="3" id="KW-1185">Reference proteome</keyword>
<dbReference type="EMBL" id="JGVP01000004">
    <property type="protein sequence ID" value="KFB89610.1"/>
    <property type="molecule type" value="Genomic_DNA"/>
</dbReference>
<gene>
    <name evidence="2" type="ORF">CR62_16600</name>
</gene>
<dbReference type="GO" id="GO:0003677">
    <property type="term" value="F:DNA binding"/>
    <property type="evidence" value="ECO:0007669"/>
    <property type="project" value="UniProtKB-KW"/>
</dbReference>
<protein>
    <submittedName>
        <fullName evidence="2">DNA-binding protein</fullName>
    </submittedName>
</protein>
<sequence>MRDYGKVSPQFWIGNTGRELKSKGPEALIVSMYLLTNPHANMIGMYYLPIIYIAHETGLGVEGASKGLQRAVEAGFCLYDGVAEVVWVEEMAKYQIATSLKANDNRCVGIQREYDAQPKNCFLSMFFDKYKDAFNLSCKRESSQGNGRGFEGASEALGSQEQEQEKEQERDNPQTPIEKKGVIPLPGRVER</sequence>
<organism evidence="2 3">
    <name type="scientific">Serratia grimesii</name>
    <dbReference type="NCBI Taxonomy" id="82995"/>
    <lineage>
        <taxon>Bacteria</taxon>
        <taxon>Pseudomonadati</taxon>
        <taxon>Pseudomonadota</taxon>
        <taxon>Gammaproteobacteria</taxon>
        <taxon>Enterobacterales</taxon>
        <taxon>Yersiniaceae</taxon>
        <taxon>Serratia</taxon>
    </lineage>
</organism>
<evidence type="ECO:0000313" key="3">
    <source>
        <dbReference type="Proteomes" id="UP000028721"/>
    </source>
</evidence>
<reference evidence="2 3" key="1">
    <citation type="submission" date="2014-03" db="EMBL/GenBank/DDBJ databases">
        <title>Draft genome sequence of the Serratia grimesii strain a2.</title>
        <authorList>
            <person name="Toymentseva A."/>
            <person name="Kazakov S."/>
            <person name="Giliazeva A."/>
            <person name="Ismagilova R."/>
            <person name="Shah R."/>
            <person name="Sharipova M."/>
            <person name="Khaitlina S."/>
            <person name="Mardanova A."/>
        </authorList>
    </citation>
    <scope>NUCLEOTIDE SEQUENCE [LARGE SCALE GENOMIC DNA]</scope>
    <source>
        <strain evidence="2 3">A2</strain>
    </source>
</reference>
<evidence type="ECO:0000313" key="2">
    <source>
        <dbReference type="EMBL" id="KFB89610.1"/>
    </source>
</evidence>
<evidence type="ECO:0000256" key="1">
    <source>
        <dbReference type="SAM" id="MobiDB-lite"/>
    </source>
</evidence>
<feature type="region of interest" description="Disordered" evidence="1">
    <location>
        <begin position="141"/>
        <end position="191"/>
    </location>
</feature>
<proteinExistence type="predicted"/>
<feature type="compositionally biased region" description="Basic and acidic residues" evidence="1">
    <location>
        <begin position="163"/>
        <end position="181"/>
    </location>
</feature>
<accession>A0ABR4UCK2</accession>
<dbReference type="Proteomes" id="UP000028721">
    <property type="component" value="Unassembled WGS sequence"/>
</dbReference>
<name>A0ABR4UCK2_9GAMM</name>
<comment type="caution">
    <text evidence="2">The sequence shown here is derived from an EMBL/GenBank/DDBJ whole genome shotgun (WGS) entry which is preliminary data.</text>
</comment>